<proteinExistence type="inferred from homology"/>
<name>A0AAV2KK54_KNICA</name>
<evidence type="ECO:0000313" key="10">
    <source>
        <dbReference type="Proteomes" id="UP001497482"/>
    </source>
</evidence>
<evidence type="ECO:0000256" key="2">
    <source>
        <dbReference type="ARBA" id="ARBA00022692"/>
    </source>
</evidence>
<keyword evidence="3 7" id="KW-1133">Transmembrane helix</keyword>
<evidence type="ECO:0000259" key="8">
    <source>
        <dbReference type="Pfam" id="PF05044"/>
    </source>
</evidence>
<sequence length="369" mass="40334">MEASPLLHYSMQQLYSRTMSRGHSARNLQMDRKRLAELEQPYSSTVLPPLVGFPESTGPDPVPGKINVFFNNANGQDGLSPCHLKKAKVMFFYTHYPSANTPKNNFPDVKGGGTCKRRQTAAGLVSTSGDGRQRGHWHTAGTATQNKSHTLKLGIWLNHGRNRSADPGAGAGRFAGLCVLYGLVSYNKTSESIDVVSSSSPSVCHFVSTIAVLMSVVGFSLSLHCLYSFCIDGNMKRERLWTTFTACVCAGFLFFLLVTGCILRNGSSTLCNSITQAVPNITSCDEAQWKAWTSPLKGDRFYSNLHKSETTVWVSLILWLLIGALGFAQRRFTLTFPGGFELSAGRVLADPGVTAAETEPFFNCPARRQ</sequence>
<dbReference type="Proteomes" id="UP001497482">
    <property type="component" value="Chromosome 19"/>
</dbReference>
<dbReference type="InterPro" id="IPR029776">
    <property type="entry name" value="TMEM179B"/>
</dbReference>
<feature type="transmembrane region" description="Helical" evidence="7">
    <location>
        <begin position="241"/>
        <end position="263"/>
    </location>
</feature>
<evidence type="ECO:0000256" key="6">
    <source>
        <dbReference type="SAM" id="MobiDB-lite"/>
    </source>
</evidence>
<dbReference type="SUPFAM" id="SSF46689">
    <property type="entry name" value="Homeodomain-like"/>
    <property type="match status" value="1"/>
</dbReference>
<organism evidence="9 10">
    <name type="scientific">Knipowitschia caucasica</name>
    <name type="common">Caucasian dwarf goby</name>
    <name type="synonym">Pomatoschistus caucasicus</name>
    <dbReference type="NCBI Taxonomy" id="637954"/>
    <lineage>
        <taxon>Eukaryota</taxon>
        <taxon>Metazoa</taxon>
        <taxon>Chordata</taxon>
        <taxon>Craniata</taxon>
        <taxon>Vertebrata</taxon>
        <taxon>Euteleostomi</taxon>
        <taxon>Actinopterygii</taxon>
        <taxon>Neopterygii</taxon>
        <taxon>Teleostei</taxon>
        <taxon>Neoteleostei</taxon>
        <taxon>Acanthomorphata</taxon>
        <taxon>Gobiaria</taxon>
        <taxon>Gobiiformes</taxon>
        <taxon>Gobioidei</taxon>
        <taxon>Gobiidae</taxon>
        <taxon>Gobiinae</taxon>
        <taxon>Knipowitschia</taxon>
    </lineage>
</organism>
<dbReference type="InterPro" id="IPR037131">
    <property type="entry name" value="Homeo_prospero_dom_sf"/>
</dbReference>
<dbReference type="PANTHER" id="PTHR31056">
    <property type="entry name" value="TRANSMEMBRANE PROTEIN 179B"/>
    <property type="match status" value="1"/>
</dbReference>
<dbReference type="PANTHER" id="PTHR31056:SF1">
    <property type="entry name" value="TRANSMEMBRANE PROTEIN 179B"/>
    <property type="match status" value="1"/>
</dbReference>
<dbReference type="Pfam" id="PF05044">
    <property type="entry name" value="HPD"/>
    <property type="match status" value="1"/>
</dbReference>
<feature type="domain" description="Prospero" evidence="8">
    <location>
        <begin position="78"/>
        <end position="110"/>
    </location>
</feature>
<feature type="transmembrane region" description="Helical" evidence="7">
    <location>
        <begin position="310"/>
        <end position="328"/>
    </location>
</feature>
<keyword evidence="10" id="KW-1185">Reference proteome</keyword>
<reference evidence="9 10" key="1">
    <citation type="submission" date="2024-04" db="EMBL/GenBank/DDBJ databases">
        <authorList>
            <person name="Waldvogel A.-M."/>
            <person name="Schoenle A."/>
        </authorList>
    </citation>
    <scope>NUCLEOTIDE SEQUENCE [LARGE SCALE GENOMIC DNA]</scope>
</reference>
<dbReference type="Gene3D" id="1.10.10.500">
    <property type="entry name" value="Homeo-prospero domain"/>
    <property type="match status" value="1"/>
</dbReference>
<keyword evidence="4 7" id="KW-0472">Membrane</keyword>
<comment type="subcellular location">
    <subcellularLocation>
        <location evidence="1">Membrane</location>
        <topology evidence="1">Multi-pass membrane protein</topology>
    </subcellularLocation>
</comment>
<dbReference type="InterPro" id="IPR023082">
    <property type="entry name" value="Homeo_prospero_dom"/>
</dbReference>
<dbReference type="EMBL" id="OZ035841">
    <property type="protein sequence ID" value="CAL1589994.1"/>
    <property type="molecule type" value="Genomic_DNA"/>
</dbReference>
<feature type="region of interest" description="Disordered" evidence="6">
    <location>
        <begin position="124"/>
        <end position="143"/>
    </location>
</feature>
<accession>A0AAV2KK54</accession>
<evidence type="ECO:0000256" key="4">
    <source>
        <dbReference type="ARBA" id="ARBA00023136"/>
    </source>
</evidence>
<evidence type="ECO:0000256" key="1">
    <source>
        <dbReference type="ARBA" id="ARBA00004141"/>
    </source>
</evidence>
<protein>
    <recommendedName>
        <fullName evidence="8">Prospero domain-containing protein</fullName>
    </recommendedName>
</protein>
<evidence type="ECO:0000256" key="3">
    <source>
        <dbReference type="ARBA" id="ARBA00022989"/>
    </source>
</evidence>
<keyword evidence="2 7" id="KW-0812">Transmembrane</keyword>
<evidence type="ECO:0000313" key="9">
    <source>
        <dbReference type="EMBL" id="CAL1589994.1"/>
    </source>
</evidence>
<evidence type="ECO:0000256" key="5">
    <source>
        <dbReference type="ARBA" id="ARBA00093776"/>
    </source>
</evidence>
<gene>
    <name evidence="9" type="ORF">KC01_LOCUS19571</name>
</gene>
<comment type="similarity">
    <text evidence="5">Belongs to the TMEM179 family.</text>
</comment>
<dbReference type="InterPro" id="IPR009057">
    <property type="entry name" value="Homeodomain-like_sf"/>
</dbReference>
<evidence type="ECO:0000256" key="7">
    <source>
        <dbReference type="SAM" id="Phobius"/>
    </source>
</evidence>
<feature type="transmembrane region" description="Helical" evidence="7">
    <location>
        <begin position="206"/>
        <end position="229"/>
    </location>
</feature>
<dbReference type="AlphaFoldDB" id="A0AAV2KK54"/>
<dbReference type="GO" id="GO:0003677">
    <property type="term" value="F:DNA binding"/>
    <property type="evidence" value="ECO:0007669"/>
    <property type="project" value="InterPro"/>
</dbReference>
<dbReference type="InterPro" id="IPR059010">
    <property type="entry name" value="TMEM179-179B"/>
</dbReference>
<dbReference type="Pfam" id="PF26158">
    <property type="entry name" value="Claudin_TMEM179-179B"/>
    <property type="match status" value="1"/>
</dbReference>